<keyword evidence="2" id="KW-1185">Reference proteome</keyword>
<protein>
    <recommendedName>
        <fullName evidence="3">Lipoprotein</fullName>
    </recommendedName>
</protein>
<evidence type="ECO:0000313" key="1">
    <source>
        <dbReference type="EMBL" id="WKD50174.1"/>
    </source>
</evidence>
<dbReference type="RefSeq" id="WP_301416226.1">
    <property type="nucleotide sequence ID" value="NZ_CP098023.1"/>
</dbReference>
<sequence length="204" mass="22694">MTRVLFRIPALILLSFGLLGCISTMPGDLRFSGVELIEVPEVTGKEIDRGRYTLRSGYIPRLMVKLASKENIFSFAKKKGVRVSANVYFCENPNEEVLLKRGGVFIGDKSLDDLLLSNAPIDSLNTNRSGDYIYIIKIGLYSPEIDGGSITLEAFDLVKNPRDICLFLELKSMLGGYESKTVKIPQKEIKKAISPILYHEGVKS</sequence>
<dbReference type="PROSITE" id="PS51257">
    <property type="entry name" value="PROKAR_LIPOPROTEIN"/>
    <property type="match status" value="1"/>
</dbReference>
<name>A0ABY9EF90_9GAMM</name>
<organism evidence="1 2">
    <name type="scientific">Microbulbifer spongiae</name>
    <dbReference type="NCBI Taxonomy" id="2944933"/>
    <lineage>
        <taxon>Bacteria</taxon>
        <taxon>Pseudomonadati</taxon>
        <taxon>Pseudomonadota</taxon>
        <taxon>Gammaproteobacteria</taxon>
        <taxon>Cellvibrionales</taxon>
        <taxon>Microbulbiferaceae</taxon>
        <taxon>Microbulbifer</taxon>
    </lineage>
</organism>
<gene>
    <name evidence="1" type="ORF">M8T91_01720</name>
</gene>
<dbReference type="Proteomes" id="UP001321520">
    <property type="component" value="Chromosome"/>
</dbReference>
<evidence type="ECO:0000313" key="2">
    <source>
        <dbReference type="Proteomes" id="UP001321520"/>
    </source>
</evidence>
<dbReference type="EMBL" id="CP098023">
    <property type="protein sequence ID" value="WKD50174.1"/>
    <property type="molecule type" value="Genomic_DNA"/>
</dbReference>
<reference evidence="1 2" key="1">
    <citation type="submission" date="2022-05" db="EMBL/GenBank/DDBJ databases">
        <title>Microbulbifer sp. nov., isolated from sponge.</title>
        <authorList>
            <person name="Gao L."/>
        </authorList>
    </citation>
    <scope>NUCLEOTIDE SEQUENCE [LARGE SCALE GENOMIC DNA]</scope>
    <source>
        <strain evidence="1 2">MI-G</strain>
    </source>
</reference>
<accession>A0ABY9EF90</accession>
<evidence type="ECO:0008006" key="3">
    <source>
        <dbReference type="Google" id="ProtNLM"/>
    </source>
</evidence>
<proteinExistence type="predicted"/>